<dbReference type="PANTHER" id="PTHR43684:SF1">
    <property type="entry name" value="ENOYL-COA DELTA ISOMERASE 2"/>
    <property type="match status" value="1"/>
</dbReference>
<dbReference type="PANTHER" id="PTHR43684">
    <property type="match status" value="1"/>
</dbReference>
<proteinExistence type="predicted"/>
<evidence type="ECO:0000256" key="3">
    <source>
        <dbReference type="ARBA" id="ARBA00023235"/>
    </source>
</evidence>
<sequence length="299" mass="33136">MAAQPQGCFIKLYCDDGKEEEYELHSIHYKLHPTGVAVCTFNTPKNMNCLAINQQWEMFALLDHMRRDGDVKVAIWTGSGKAFNAGADLRGDGTIYVPKHARKSMLARGMGPVQGDFVLKPHTIAFWDFPKPSICAVNGLAVGGAANMALTNQHDLVICSTDARFMYPFPKLGFTPELGSSYMLPYLIGLARTKEVFYLSDWFSAEQAKEWGLVNKVVAPDQLLPEAMQLAERLCLLHPAAVQQSKKILNSHIRSKLEQILDDESAVINASLLATGGPPQVGKYMKKQDELIKQLKAKL</sequence>
<accession>A0ABN9WTH1</accession>
<dbReference type="CDD" id="cd06558">
    <property type="entry name" value="crotonase-like"/>
    <property type="match status" value="1"/>
</dbReference>
<evidence type="ECO:0000256" key="2">
    <source>
        <dbReference type="ARBA" id="ARBA00023140"/>
    </source>
</evidence>
<dbReference type="Proteomes" id="UP001189429">
    <property type="component" value="Unassembled WGS sequence"/>
</dbReference>
<dbReference type="InterPro" id="IPR001753">
    <property type="entry name" value="Enoyl-CoA_hydra/iso"/>
</dbReference>
<reference evidence="4" key="1">
    <citation type="submission" date="2023-10" db="EMBL/GenBank/DDBJ databases">
        <authorList>
            <person name="Chen Y."/>
            <person name="Shah S."/>
            <person name="Dougan E. K."/>
            <person name="Thang M."/>
            <person name="Chan C."/>
        </authorList>
    </citation>
    <scope>NUCLEOTIDE SEQUENCE [LARGE SCALE GENOMIC DNA]</scope>
</reference>
<evidence type="ECO:0008006" key="6">
    <source>
        <dbReference type="Google" id="ProtNLM"/>
    </source>
</evidence>
<keyword evidence="5" id="KW-1185">Reference proteome</keyword>
<dbReference type="InterPro" id="IPR051053">
    <property type="entry name" value="ECH/Chromodomain_protein"/>
</dbReference>
<evidence type="ECO:0000256" key="1">
    <source>
        <dbReference type="ARBA" id="ARBA00004275"/>
    </source>
</evidence>
<keyword evidence="3" id="KW-0413">Isomerase</keyword>
<dbReference type="Gene3D" id="3.90.226.10">
    <property type="entry name" value="2-enoyl-CoA Hydratase, Chain A, domain 1"/>
    <property type="match status" value="1"/>
</dbReference>
<protein>
    <recommendedName>
        <fullName evidence="6">3-hydroxyisobutyryl-CoA hydrolase</fullName>
    </recommendedName>
</protein>
<dbReference type="SUPFAM" id="SSF52096">
    <property type="entry name" value="ClpP/crotonase"/>
    <property type="match status" value="1"/>
</dbReference>
<gene>
    <name evidence="4" type="ORF">PCOR1329_LOCUS70375</name>
</gene>
<keyword evidence="2" id="KW-0576">Peroxisome</keyword>
<evidence type="ECO:0000313" key="5">
    <source>
        <dbReference type="Proteomes" id="UP001189429"/>
    </source>
</evidence>
<dbReference type="EMBL" id="CAUYUJ010019290">
    <property type="protein sequence ID" value="CAK0890047.1"/>
    <property type="molecule type" value="Genomic_DNA"/>
</dbReference>
<name>A0ABN9WTH1_9DINO</name>
<comment type="caution">
    <text evidence="4">The sequence shown here is derived from an EMBL/GenBank/DDBJ whole genome shotgun (WGS) entry which is preliminary data.</text>
</comment>
<comment type="subcellular location">
    <subcellularLocation>
        <location evidence="1">Peroxisome</location>
    </subcellularLocation>
</comment>
<organism evidence="4 5">
    <name type="scientific">Prorocentrum cordatum</name>
    <dbReference type="NCBI Taxonomy" id="2364126"/>
    <lineage>
        <taxon>Eukaryota</taxon>
        <taxon>Sar</taxon>
        <taxon>Alveolata</taxon>
        <taxon>Dinophyceae</taxon>
        <taxon>Prorocentrales</taxon>
        <taxon>Prorocentraceae</taxon>
        <taxon>Prorocentrum</taxon>
    </lineage>
</organism>
<dbReference type="InterPro" id="IPR029045">
    <property type="entry name" value="ClpP/crotonase-like_dom_sf"/>
</dbReference>
<dbReference type="Pfam" id="PF00378">
    <property type="entry name" value="ECH_1"/>
    <property type="match status" value="1"/>
</dbReference>
<evidence type="ECO:0000313" key="4">
    <source>
        <dbReference type="EMBL" id="CAK0890047.1"/>
    </source>
</evidence>